<dbReference type="EMBL" id="WUMU01000006">
    <property type="protein sequence ID" value="MXN17780.1"/>
    <property type="molecule type" value="Genomic_DNA"/>
</dbReference>
<dbReference type="Gene3D" id="2.40.100.10">
    <property type="entry name" value="Cyclophilin-like"/>
    <property type="match status" value="1"/>
</dbReference>
<accession>A0A6L7G303</accession>
<reference evidence="5 6" key="1">
    <citation type="submission" date="2019-12" db="EMBL/GenBank/DDBJ databases">
        <authorList>
            <person name="Li M."/>
        </authorList>
    </citation>
    <scope>NUCLEOTIDE SEQUENCE [LARGE SCALE GENOMIC DNA]</scope>
    <source>
        <strain evidence="5 6">GBMRC 2024</strain>
    </source>
</reference>
<keyword evidence="2" id="KW-0378">Hydrolase</keyword>
<dbReference type="RefSeq" id="WP_160893467.1">
    <property type="nucleotide sequence ID" value="NZ_WUMU01000006.1"/>
</dbReference>
<dbReference type="NCBIfam" id="TIGR00724">
    <property type="entry name" value="urea_amlyse_rel"/>
    <property type="match status" value="1"/>
</dbReference>
<evidence type="ECO:0000313" key="5">
    <source>
        <dbReference type="EMBL" id="MXN17780.1"/>
    </source>
</evidence>
<dbReference type="Pfam" id="PF02626">
    <property type="entry name" value="CT_A_B"/>
    <property type="match status" value="1"/>
</dbReference>
<dbReference type="PANTHER" id="PTHR43309">
    <property type="entry name" value="5-OXOPROLINASE SUBUNIT C"/>
    <property type="match status" value="1"/>
</dbReference>
<organism evidence="5 6">
    <name type="scientific">Pseudooceanicola albus</name>
    <dbReference type="NCBI Taxonomy" id="2692189"/>
    <lineage>
        <taxon>Bacteria</taxon>
        <taxon>Pseudomonadati</taxon>
        <taxon>Pseudomonadota</taxon>
        <taxon>Alphaproteobacteria</taxon>
        <taxon>Rhodobacterales</taxon>
        <taxon>Paracoccaceae</taxon>
        <taxon>Pseudooceanicola</taxon>
    </lineage>
</organism>
<keyword evidence="3" id="KW-0067">ATP-binding</keyword>
<dbReference type="GO" id="GO:0016787">
    <property type="term" value="F:hydrolase activity"/>
    <property type="evidence" value="ECO:0007669"/>
    <property type="project" value="UniProtKB-KW"/>
</dbReference>
<evidence type="ECO:0000259" key="4">
    <source>
        <dbReference type="SMART" id="SM00797"/>
    </source>
</evidence>
<dbReference type="AlphaFoldDB" id="A0A6L7G303"/>
<keyword evidence="6" id="KW-1185">Reference proteome</keyword>
<feature type="domain" description="Carboxyltransferase" evidence="4">
    <location>
        <begin position="23"/>
        <end position="311"/>
    </location>
</feature>
<evidence type="ECO:0000256" key="2">
    <source>
        <dbReference type="ARBA" id="ARBA00022801"/>
    </source>
</evidence>
<keyword evidence="1" id="KW-0547">Nucleotide-binding</keyword>
<comment type="caution">
    <text evidence="5">The sequence shown here is derived from an EMBL/GenBank/DDBJ whole genome shotgun (WGS) entry which is preliminary data.</text>
</comment>
<protein>
    <submittedName>
        <fullName evidence="5">5-oxoprolinase/urea amidolyase family protein</fullName>
    </submittedName>
</protein>
<dbReference type="Proteomes" id="UP000477911">
    <property type="component" value="Unassembled WGS sequence"/>
</dbReference>
<name>A0A6L7G303_9RHOB</name>
<dbReference type="InterPro" id="IPR029000">
    <property type="entry name" value="Cyclophilin-like_dom_sf"/>
</dbReference>
<gene>
    <name evidence="5" type="ORF">GR170_08040</name>
</gene>
<dbReference type="InterPro" id="IPR052708">
    <property type="entry name" value="PxpC"/>
</dbReference>
<sequence>MIEIIAATPFATVQDSGRDGYRAQGVSLAGAMDRQALALGNALLGNDPGAAGIETSAGPLHLRFGTDTCIALTGAAAVATLDGDPVPFGWCMAVRAGQVLDIGAPKDGMWSYLCLSGGLGVPKVLGSASTDRKIGLGGPAEGAPLRPGQRLDCGPVDPRRLAVTAELGGYGLTLREGAQDPDGARRIRVLPAREYGCFTPQARALFWSTPWTVGQDSNRVGYRLSGETLALAAPLSLPSYGLVPGTVQVPAGGQPIVQLSEANTCGGYPKIGVVIEADQPALVQARPGRKLRFVQTDLPGALSARQDMRAELIEAREIARKMLTWI</sequence>
<dbReference type="PANTHER" id="PTHR43309:SF3">
    <property type="entry name" value="5-OXOPROLINASE SUBUNIT C"/>
    <property type="match status" value="1"/>
</dbReference>
<dbReference type="InterPro" id="IPR003778">
    <property type="entry name" value="CT_A_B"/>
</dbReference>
<evidence type="ECO:0000256" key="3">
    <source>
        <dbReference type="ARBA" id="ARBA00022840"/>
    </source>
</evidence>
<evidence type="ECO:0000313" key="6">
    <source>
        <dbReference type="Proteomes" id="UP000477911"/>
    </source>
</evidence>
<dbReference type="SUPFAM" id="SSF50891">
    <property type="entry name" value="Cyclophilin-like"/>
    <property type="match status" value="1"/>
</dbReference>
<dbReference type="GO" id="GO:0016829">
    <property type="term" value="F:lyase activity"/>
    <property type="evidence" value="ECO:0007669"/>
    <property type="project" value="UniProtKB-KW"/>
</dbReference>
<keyword evidence="5" id="KW-0456">Lyase</keyword>
<evidence type="ECO:0000256" key="1">
    <source>
        <dbReference type="ARBA" id="ARBA00022741"/>
    </source>
</evidence>
<proteinExistence type="predicted"/>
<dbReference type="SMART" id="SM00797">
    <property type="entry name" value="AHS2"/>
    <property type="match status" value="1"/>
</dbReference>
<dbReference type="GO" id="GO:0005524">
    <property type="term" value="F:ATP binding"/>
    <property type="evidence" value="ECO:0007669"/>
    <property type="project" value="UniProtKB-KW"/>
</dbReference>